<dbReference type="InterPro" id="IPR003594">
    <property type="entry name" value="HATPase_dom"/>
</dbReference>
<dbReference type="Pfam" id="PF02518">
    <property type="entry name" value="HATPase_c"/>
    <property type="match status" value="1"/>
</dbReference>
<dbReference type="InterPro" id="IPR003660">
    <property type="entry name" value="HAMP_dom"/>
</dbReference>
<accession>A0A917C2V4</accession>
<protein>
    <recommendedName>
        <fullName evidence="3">histidine kinase</fullName>
        <ecNumber evidence="3">2.7.13.3</ecNumber>
    </recommendedName>
</protein>
<keyword evidence="7" id="KW-0418">Kinase</keyword>
<dbReference type="RefSeq" id="WP_188665174.1">
    <property type="nucleotide sequence ID" value="NZ_BMHV01000016.1"/>
</dbReference>
<dbReference type="SMART" id="SM00387">
    <property type="entry name" value="HATPase_c"/>
    <property type="match status" value="1"/>
</dbReference>
<dbReference type="InterPro" id="IPR050980">
    <property type="entry name" value="2C_sensor_his_kinase"/>
</dbReference>
<keyword evidence="10" id="KW-0472">Membrane</keyword>
<dbReference type="EMBL" id="BMHV01000016">
    <property type="protein sequence ID" value="GGF68137.1"/>
    <property type="molecule type" value="Genomic_DNA"/>
</dbReference>
<name>A0A917C2V4_9PROT</name>
<dbReference type="Gene3D" id="3.30.565.10">
    <property type="entry name" value="Histidine kinase-like ATPase, C-terminal domain"/>
    <property type="match status" value="1"/>
</dbReference>
<keyword evidence="8" id="KW-0067">ATP-binding</keyword>
<dbReference type="InterPro" id="IPR005467">
    <property type="entry name" value="His_kinase_dom"/>
</dbReference>
<keyword evidence="9" id="KW-0175">Coiled coil</keyword>
<dbReference type="InterPro" id="IPR004358">
    <property type="entry name" value="Sig_transdc_His_kin-like_C"/>
</dbReference>
<comment type="subcellular location">
    <subcellularLocation>
        <location evidence="2">Membrane</location>
    </subcellularLocation>
</comment>
<dbReference type="AlphaFoldDB" id="A0A917C2V4"/>
<evidence type="ECO:0000259" key="11">
    <source>
        <dbReference type="PROSITE" id="PS50109"/>
    </source>
</evidence>
<dbReference type="GO" id="GO:0005524">
    <property type="term" value="F:ATP binding"/>
    <property type="evidence" value="ECO:0007669"/>
    <property type="project" value="UniProtKB-KW"/>
</dbReference>
<keyword evidence="10" id="KW-1133">Transmembrane helix</keyword>
<dbReference type="SUPFAM" id="SSF55874">
    <property type="entry name" value="ATPase domain of HSP90 chaperone/DNA topoisomerase II/histidine kinase"/>
    <property type="match status" value="1"/>
</dbReference>
<feature type="domain" description="HAMP" evidence="12">
    <location>
        <begin position="187"/>
        <end position="242"/>
    </location>
</feature>
<keyword evidence="14" id="KW-1185">Reference proteome</keyword>
<dbReference type="PRINTS" id="PR00344">
    <property type="entry name" value="BCTRLSENSOR"/>
</dbReference>
<dbReference type="GO" id="GO:0007165">
    <property type="term" value="P:signal transduction"/>
    <property type="evidence" value="ECO:0007669"/>
    <property type="project" value="InterPro"/>
</dbReference>
<gene>
    <name evidence="13" type="ORF">GCM10011332_22890</name>
</gene>
<evidence type="ECO:0000256" key="8">
    <source>
        <dbReference type="ARBA" id="ARBA00022840"/>
    </source>
</evidence>
<feature type="coiled-coil region" evidence="9">
    <location>
        <begin position="343"/>
        <end position="370"/>
    </location>
</feature>
<evidence type="ECO:0000256" key="9">
    <source>
        <dbReference type="SAM" id="Coils"/>
    </source>
</evidence>
<reference evidence="13" key="2">
    <citation type="submission" date="2020-09" db="EMBL/GenBank/DDBJ databases">
        <authorList>
            <person name="Sun Q."/>
            <person name="Zhou Y."/>
        </authorList>
    </citation>
    <scope>NUCLEOTIDE SEQUENCE</scope>
    <source>
        <strain evidence="13">CGMCC 1.15254</strain>
    </source>
</reference>
<dbReference type="GO" id="GO:0004673">
    <property type="term" value="F:protein histidine kinase activity"/>
    <property type="evidence" value="ECO:0007669"/>
    <property type="project" value="UniProtKB-EC"/>
</dbReference>
<evidence type="ECO:0000256" key="2">
    <source>
        <dbReference type="ARBA" id="ARBA00004370"/>
    </source>
</evidence>
<feature type="domain" description="Histidine kinase" evidence="11">
    <location>
        <begin position="256"/>
        <end position="456"/>
    </location>
</feature>
<dbReference type="GO" id="GO:0016020">
    <property type="term" value="C:membrane"/>
    <property type="evidence" value="ECO:0007669"/>
    <property type="project" value="UniProtKB-SubCell"/>
</dbReference>
<feature type="transmembrane region" description="Helical" evidence="10">
    <location>
        <begin position="12"/>
        <end position="32"/>
    </location>
</feature>
<keyword evidence="5" id="KW-0808">Transferase</keyword>
<dbReference type="EC" id="2.7.13.3" evidence="3"/>
<evidence type="ECO:0000259" key="12">
    <source>
        <dbReference type="PROSITE" id="PS50885"/>
    </source>
</evidence>
<dbReference type="Proteomes" id="UP000632498">
    <property type="component" value="Unassembled WGS sequence"/>
</dbReference>
<keyword evidence="10" id="KW-0812">Transmembrane</keyword>
<keyword evidence="4" id="KW-0597">Phosphoprotein</keyword>
<organism evidence="13 14">
    <name type="scientific">Terasakiella brassicae</name>
    <dbReference type="NCBI Taxonomy" id="1634917"/>
    <lineage>
        <taxon>Bacteria</taxon>
        <taxon>Pseudomonadati</taxon>
        <taxon>Pseudomonadota</taxon>
        <taxon>Alphaproteobacteria</taxon>
        <taxon>Rhodospirillales</taxon>
        <taxon>Terasakiellaceae</taxon>
        <taxon>Terasakiella</taxon>
    </lineage>
</organism>
<dbReference type="PANTHER" id="PTHR44936:SF10">
    <property type="entry name" value="SENSOR PROTEIN RSTB"/>
    <property type="match status" value="1"/>
</dbReference>
<reference evidence="13" key="1">
    <citation type="journal article" date="2014" name="Int. J. Syst. Evol. Microbiol.">
        <title>Complete genome sequence of Corynebacterium casei LMG S-19264T (=DSM 44701T), isolated from a smear-ripened cheese.</title>
        <authorList>
            <consortium name="US DOE Joint Genome Institute (JGI-PGF)"/>
            <person name="Walter F."/>
            <person name="Albersmeier A."/>
            <person name="Kalinowski J."/>
            <person name="Ruckert C."/>
        </authorList>
    </citation>
    <scope>NUCLEOTIDE SEQUENCE</scope>
    <source>
        <strain evidence="13">CGMCC 1.15254</strain>
    </source>
</reference>
<evidence type="ECO:0000313" key="13">
    <source>
        <dbReference type="EMBL" id="GGF68137.1"/>
    </source>
</evidence>
<comment type="catalytic activity">
    <reaction evidence="1">
        <text>ATP + protein L-histidine = ADP + protein N-phospho-L-histidine.</text>
        <dbReference type="EC" id="2.7.13.3"/>
    </reaction>
</comment>
<dbReference type="Gene3D" id="1.10.287.130">
    <property type="match status" value="1"/>
</dbReference>
<dbReference type="PROSITE" id="PS50109">
    <property type="entry name" value="HIS_KIN"/>
    <property type="match status" value="1"/>
</dbReference>
<evidence type="ECO:0000256" key="3">
    <source>
        <dbReference type="ARBA" id="ARBA00012438"/>
    </source>
</evidence>
<keyword evidence="6" id="KW-0547">Nucleotide-binding</keyword>
<evidence type="ECO:0000256" key="5">
    <source>
        <dbReference type="ARBA" id="ARBA00022679"/>
    </source>
</evidence>
<evidence type="ECO:0000256" key="1">
    <source>
        <dbReference type="ARBA" id="ARBA00000085"/>
    </source>
</evidence>
<dbReference type="InterPro" id="IPR036890">
    <property type="entry name" value="HATPase_C_sf"/>
</dbReference>
<dbReference type="PROSITE" id="PS50885">
    <property type="entry name" value="HAMP"/>
    <property type="match status" value="1"/>
</dbReference>
<proteinExistence type="predicted"/>
<evidence type="ECO:0000256" key="7">
    <source>
        <dbReference type="ARBA" id="ARBA00022777"/>
    </source>
</evidence>
<feature type="transmembrane region" description="Helical" evidence="10">
    <location>
        <begin position="166"/>
        <end position="189"/>
    </location>
</feature>
<dbReference type="CDD" id="cd00075">
    <property type="entry name" value="HATPase"/>
    <property type="match status" value="1"/>
</dbReference>
<evidence type="ECO:0000256" key="4">
    <source>
        <dbReference type="ARBA" id="ARBA00022553"/>
    </source>
</evidence>
<sequence>MQNSRAINLGLSARLLILTAIFILLAEAFIYIPSIARYRKVYLLDHMEKAHLAVLSLEAAPDKMVNDELRDLLLTHAEAYGIVLVEGHKRMLVLSKDMPPKTDLNINMADQGWIPMVMDAFETLFQKENRILRIKGPSPRNADVSIEVILDEAPLRMEMADYSRRILNLSLVISLITGVLVYISLHGLLVRPIRKLARNMAEFRENPEDEKTIIVPSDRCDEIGQTEAELHAMQGELRKLLRQKDRLASIGSAVAKINHDLRNSLSKAMLMSDQIAGSTDEKVQKLAPQLCQTVDQAIDLCAQTMDYVANSTPRLDKELFYLHDLVDEVIAHVADLHDETTRVENHVDDLAEAEGDMTQLRRVLVNLVRNALQMGATHVELKNQHNSIDVIDNGPGLPNKAKTNLFKPFAGSARRGGTGLGLVIARDIMHAHGGDLTLQQTSAQGTTFRLVLPQPKEI</sequence>
<dbReference type="PANTHER" id="PTHR44936">
    <property type="entry name" value="SENSOR PROTEIN CREC"/>
    <property type="match status" value="1"/>
</dbReference>
<evidence type="ECO:0000256" key="6">
    <source>
        <dbReference type="ARBA" id="ARBA00022741"/>
    </source>
</evidence>
<comment type="caution">
    <text evidence="13">The sequence shown here is derived from an EMBL/GenBank/DDBJ whole genome shotgun (WGS) entry which is preliminary data.</text>
</comment>
<evidence type="ECO:0000313" key="14">
    <source>
        <dbReference type="Proteomes" id="UP000632498"/>
    </source>
</evidence>
<evidence type="ECO:0000256" key="10">
    <source>
        <dbReference type="SAM" id="Phobius"/>
    </source>
</evidence>